<dbReference type="RefSeq" id="WP_371438085.1">
    <property type="nucleotide sequence ID" value="NZ_JBHSRS010000083.1"/>
</dbReference>
<feature type="domain" description="DUF218" evidence="2">
    <location>
        <begin position="83"/>
        <end position="249"/>
    </location>
</feature>
<keyword evidence="1" id="KW-0812">Transmembrane</keyword>
<keyword evidence="4" id="KW-1185">Reference proteome</keyword>
<accession>A0ABW1U0N5</accession>
<dbReference type="InterPro" id="IPR014729">
    <property type="entry name" value="Rossmann-like_a/b/a_fold"/>
</dbReference>
<dbReference type="CDD" id="cd06259">
    <property type="entry name" value="YdcF-like"/>
    <property type="match status" value="1"/>
</dbReference>
<protein>
    <submittedName>
        <fullName evidence="3">YdcF family protein</fullName>
    </submittedName>
</protein>
<gene>
    <name evidence="3" type="ORF">ACFQND_19705</name>
</gene>
<dbReference type="Proteomes" id="UP001596270">
    <property type="component" value="Unassembled WGS sequence"/>
</dbReference>
<dbReference type="InterPro" id="IPR003848">
    <property type="entry name" value="DUF218"/>
</dbReference>
<sequence>MELGALKPLLTSLVMPPLSLLLLAFGGLFLAARKKRGGIALATLALALLWLLSCHGTAVWLARTALQQFPPATLSQLKADKVQAVVVLGGGIFPQAPEYGQAQPGAATAARLRYGVWLARQSGLPLAFTGGMGLAASSAQDVSEAEVAARLALQDYGFSIRWLESKSRDTSENARLLAPLLQKDGVQRIALVTDASHMPRSIIAFERAGFAVTPAATGYVLPARNGLLEWLPSASGLQASQRILHEWLGILAGRWLPV</sequence>
<reference evidence="4" key="1">
    <citation type="journal article" date="2019" name="Int. J. Syst. Evol. Microbiol.">
        <title>The Global Catalogue of Microorganisms (GCM) 10K type strain sequencing project: providing services to taxonomists for standard genome sequencing and annotation.</title>
        <authorList>
            <consortium name="The Broad Institute Genomics Platform"/>
            <consortium name="The Broad Institute Genome Sequencing Center for Infectious Disease"/>
            <person name="Wu L."/>
            <person name="Ma J."/>
        </authorList>
    </citation>
    <scope>NUCLEOTIDE SEQUENCE [LARGE SCALE GENOMIC DNA]</scope>
    <source>
        <strain evidence="4">CCUG 39402</strain>
    </source>
</reference>
<keyword evidence="1" id="KW-1133">Transmembrane helix</keyword>
<comment type="caution">
    <text evidence="3">The sequence shown here is derived from an EMBL/GenBank/DDBJ whole genome shotgun (WGS) entry which is preliminary data.</text>
</comment>
<dbReference type="PANTHER" id="PTHR30336">
    <property type="entry name" value="INNER MEMBRANE PROTEIN, PROBABLE PERMEASE"/>
    <property type="match status" value="1"/>
</dbReference>
<organism evidence="3 4">
    <name type="scientific">Polaromonas aquatica</name>
    <dbReference type="NCBI Taxonomy" id="332657"/>
    <lineage>
        <taxon>Bacteria</taxon>
        <taxon>Pseudomonadati</taxon>
        <taxon>Pseudomonadota</taxon>
        <taxon>Betaproteobacteria</taxon>
        <taxon>Burkholderiales</taxon>
        <taxon>Comamonadaceae</taxon>
        <taxon>Polaromonas</taxon>
    </lineage>
</organism>
<feature type="transmembrane region" description="Helical" evidence="1">
    <location>
        <begin position="39"/>
        <end position="62"/>
    </location>
</feature>
<dbReference type="EMBL" id="JBHSRS010000083">
    <property type="protein sequence ID" value="MFC6283459.1"/>
    <property type="molecule type" value="Genomic_DNA"/>
</dbReference>
<evidence type="ECO:0000313" key="3">
    <source>
        <dbReference type="EMBL" id="MFC6283459.1"/>
    </source>
</evidence>
<proteinExistence type="predicted"/>
<evidence type="ECO:0000313" key="4">
    <source>
        <dbReference type="Proteomes" id="UP001596270"/>
    </source>
</evidence>
<dbReference type="Gene3D" id="3.40.50.620">
    <property type="entry name" value="HUPs"/>
    <property type="match status" value="1"/>
</dbReference>
<evidence type="ECO:0000259" key="2">
    <source>
        <dbReference type="Pfam" id="PF02698"/>
    </source>
</evidence>
<dbReference type="InterPro" id="IPR051599">
    <property type="entry name" value="Cell_Envelope_Assoc"/>
</dbReference>
<evidence type="ECO:0000256" key="1">
    <source>
        <dbReference type="SAM" id="Phobius"/>
    </source>
</evidence>
<dbReference type="PANTHER" id="PTHR30336:SF4">
    <property type="entry name" value="ENVELOPE BIOGENESIS FACTOR ELYC"/>
    <property type="match status" value="1"/>
</dbReference>
<keyword evidence="1" id="KW-0472">Membrane</keyword>
<name>A0ABW1U0N5_9BURK</name>
<feature type="transmembrane region" description="Helical" evidence="1">
    <location>
        <begin position="12"/>
        <end position="32"/>
    </location>
</feature>
<dbReference type="Pfam" id="PF02698">
    <property type="entry name" value="DUF218"/>
    <property type="match status" value="1"/>
</dbReference>